<gene>
    <name evidence="4" type="ORF">GH714_000231</name>
</gene>
<dbReference type="EMBL" id="JAAGAX010000007">
    <property type="protein sequence ID" value="KAF2308357.1"/>
    <property type="molecule type" value="Genomic_DNA"/>
</dbReference>
<keyword evidence="1" id="KW-0064">Aspartyl protease</keyword>
<organism evidence="4 5">
    <name type="scientific">Hevea brasiliensis</name>
    <name type="common">Para rubber tree</name>
    <name type="synonym">Siphonia brasiliensis</name>
    <dbReference type="NCBI Taxonomy" id="3981"/>
    <lineage>
        <taxon>Eukaryota</taxon>
        <taxon>Viridiplantae</taxon>
        <taxon>Streptophyta</taxon>
        <taxon>Embryophyta</taxon>
        <taxon>Tracheophyta</taxon>
        <taxon>Spermatophyta</taxon>
        <taxon>Magnoliopsida</taxon>
        <taxon>eudicotyledons</taxon>
        <taxon>Gunneridae</taxon>
        <taxon>Pentapetalae</taxon>
        <taxon>rosids</taxon>
        <taxon>fabids</taxon>
        <taxon>Malpighiales</taxon>
        <taxon>Euphorbiaceae</taxon>
        <taxon>Crotonoideae</taxon>
        <taxon>Micrandreae</taxon>
        <taxon>Hevea</taxon>
    </lineage>
</organism>
<evidence type="ECO:0000313" key="5">
    <source>
        <dbReference type="Proteomes" id="UP000467840"/>
    </source>
</evidence>
<evidence type="ECO:0000313" key="4">
    <source>
        <dbReference type="EMBL" id="KAF2308357.1"/>
    </source>
</evidence>
<dbReference type="InterPro" id="IPR054722">
    <property type="entry name" value="PolX-like_BBD"/>
</dbReference>
<proteinExistence type="predicted"/>
<dbReference type="GO" id="GO:0004190">
    <property type="term" value="F:aspartic-type endopeptidase activity"/>
    <property type="evidence" value="ECO:0007669"/>
    <property type="project" value="UniProtKB-KW"/>
</dbReference>
<dbReference type="InterPro" id="IPR013103">
    <property type="entry name" value="RVT_2"/>
</dbReference>
<name>A0A6A6M692_HEVBR</name>
<keyword evidence="1" id="KW-0378">Hydrolase</keyword>
<feature type="domain" description="Reverse transcriptase Ty1/copia-type" evidence="2">
    <location>
        <begin position="115"/>
        <end position="200"/>
    </location>
</feature>
<comment type="caution">
    <text evidence="4">The sequence shown here is derived from an EMBL/GenBank/DDBJ whole genome shotgun (WGS) entry which is preliminary data.</text>
</comment>
<reference evidence="4 5" key="1">
    <citation type="journal article" date="2020" name="Mol. Plant">
        <title>The Chromosome-Based Rubber Tree Genome Provides New Insights into Spurge Genome Evolution and Rubber Biosynthesis.</title>
        <authorList>
            <person name="Liu J."/>
            <person name="Shi C."/>
            <person name="Shi C.C."/>
            <person name="Li W."/>
            <person name="Zhang Q.J."/>
            <person name="Zhang Y."/>
            <person name="Li K."/>
            <person name="Lu H.F."/>
            <person name="Shi C."/>
            <person name="Zhu S.T."/>
            <person name="Xiao Z.Y."/>
            <person name="Nan H."/>
            <person name="Yue Y."/>
            <person name="Zhu X.G."/>
            <person name="Wu Y."/>
            <person name="Hong X.N."/>
            <person name="Fan G.Y."/>
            <person name="Tong Y."/>
            <person name="Zhang D."/>
            <person name="Mao C.L."/>
            <person name="Liu Y.L."/>
            <person name="Hao S.J."/>
            <person name="Liu W.Q."/>
            <person name="Lv M.Q."/>
            <person name="Zhang H.B."/>
            <person name="Liu Y."/>
            <person name="Hu-Tang G.R."/>
            <person name="Wang J.P."/>
            <person name="Wang J.H."/>
            <person name="Sun Y.H."/>
            <person name="Ni S.B."/>
            <person name="Chen W.B."/>
            <person name="Zhang X.C."/>
            <person name="Jiao Y.N."/>
            <person name="Eichler E.E."/>
            <person name="Li G.H."/>
            <person name="Liu X."/>
            <person name="Gao L.Z."/>
        </authorList>
    </citation>
    <scope>NUCLEOTIDE SEQUENCE [LARGE SCALE GENOMIC DNA]</scope>
    <source>
        <strain evidence="5">cv. GT1</strain>
        <tissue evidence="4">Leaf</tissue>
    </source>
</reference>
<dbReference type="PANTHER" id="PTHR11439">
    <property type="entry name" value="GAG-POL-RELATED RETROTRANSPOSON"/>
    <property type="match status" value="1"/>
</dbReference>
<accession>A0A6A6M692</accession>
<evidence type="ECO:0000259" key="2">
    <source>
        <dbReference type="Pfam" id="PF07727"/>
    </source>
</evidence>
<dbReference type="PANTHER" id="PTHR11439:SF517">
    <property type="entry name" value="CYSTEINE-RICH RLK (RECEPTOR-LIKE PROTEIN KINASE) 8"/>
    <property type="match status" value="1"/>
</dbReference>
<feature type="domain" description="Retrovirus-related Pol polyprotein from transposon TNT 1-94-like beta-barrel" evidence="3">
    <location>
        <begin position="53"/>
        <end position="112"/>
    </location>
</feature>
<dbReference type="Proteomes" id="UP000467840">
    <property type="component" value="Chromosome 17"/>
</dbReference>
<protein>
    <submittedName>
        <fullName evidence="4">Uncharacterized protein</fullName>
    </submittedName>
</protein>
<dbReference type="AlphaFoldDB" id="A0A6A6M692"/>
<dbReference type="CDD" id="cd09272">
    <property type="entry name" value="RNase_HI_RT_Ty1"/>
    <property type="match status" value="1"/>
</dbReference>
<keyword evidence="5" id="KW-1185">Reference proteome</keyword>
<sequence length="345" mass="39151">MEEEGLIRAHPTLNKLIKIVKGERAYCIKDEGDEESTLLLTCNAGEEKDQEAWFLDSGASNHMTGKKNLFVTLDESVKSSISFGDNTKVAIKGKGDILIQTKNGAHQFISQVKENGNMLIVCLYIDDLIFTRNSPLMFEEFKKEMAEEFDMTDIELMSYYLGIEVKQSDDGIFISQKAYAVKILKEFNMENCQLVSTPVERRTKLSRYDDCEKVNPTLYRKLVGNLRYLTCTMLDILYGVGLISQYMEALTTIHMKAAKRILHYVKGTMDYGLFYSASNNFRLVGYSDSDWGGDIDDRKSTTGFLFFIGEAAFTWSLKNQPIMTLSTCEAEYIAAASCVYHAIWL</sequence>
<evidence type="ECO:0000259" key="3">
    <source>
        <dbReference type="Pfam" id="PF22936"/>
    </source>
</evidence>
<dbReference type="Pfam" id="PF22936">
    <property type="entry name" value="Pol_BBD"/>
    <property type="match status" value="1"/>
</dbReference>
<evidence type="ECO:0000256" key="1">
    <source>
        <dbReference type="ARBA" id="ARBA00022750"/>
    </source>
</evidence>
<keyword evidence="1" id="KW-0645">Protease</keyword>
<dbReference type="InterPro" id="IPR043502">
    <property type="entry name" value="DNA/RNA_pol_sf"/>
</dbReference>
<dbReference type="Pfam" id="PF07727">
    <property type="entry name" value="RVT_2"/>
    <property type="match status" value="1"/>
</dbReference>
<dbReference type="SUPFAM" id="SSF56672">
    <property type="entry name" value="DNA/RNA polymerases"/>
    <property type="match status" value="1"/>
</dbReference>